<keyword evidence="2" id="KW-0732">Signal</keyword>
<sequence>MRSSTLIVFGLLLVLLIVSDLGSAANVKYKYHYAAKGGKYSYKWHKKNGKTQYHAQGVAGGVAGHGSGVRKVDRSAKAPKA</sequence>
<organism evidence="5">
    <name type="scientific">Hydatigena taeniaeformis</name>
    <name type="common">Feline tapeworm</name>
    <name type="synonym">Taenia taeniaeformis</name>
    <dbReference type="NCBI Taxonomy" id="6205"/>
    <lineage>
        <taxon>Eukaryota</taxon>
        <taxon>Metazoa</taxon>
        <taxon>Spiralia</taxon>
        <taxon>Lophotrochozoa</taxon>
        <taxon>Platyhelminthes</taxon>
        <taxon>Cestoda</taxon>
        <taxon>Eucestoda</taxon>
        <taxon>Cyclophyllidea</taxon>
        <taxon>Taeniidae</taxon>
        <taxon>Hydatigera</taxon>
    </lineage>
</organism>
<feature type="compositionally biased region" description="Basic and acidic residues" evidence="1">
    <location>
        <begin position="70"/>
        <end position="81"/>
    </location>
</feature>
<feature type="region of interest" description="Disordered" evidence="1">
    <location>
        <begin position="62"/>
        <end position="81"/>
    </location>
</feature>
<dbReference type="EMBL" id="UYWX01000565">
    <property type="protein sequence ID" value="VDM18606.1"/>
    <property type="molecule type" value="Genomic_DNA"/>
</dbReference>
<accession>A0A0R3WM91</accession>
<evidence type="ECO:0000256" key="2">
    <source>
        <dbReference type="SAM" id="SignalP"/>
    </source>
</evidence>
<dbReference type="WBParaSite" id="TTAC_0000187901-mRNA-1">
    <property type="protein sequence ID" value="TTAC_0000187901-mRNA-1"/>
    <property type="gene ID" value="TTAC_0000187901"/>
</dbReference>
<reference evidence="5" key="1">
    <citation type="submission" date="2017-02" db="UniProtKB">
        <authorList>
            <consortium name="WormBaseParasite"/>
        </authorList>
    </citation>
    <scope>IDENTIFICATION</scope>
</reference>
<keyword evidence="4" id="KW-1185">Reference proteome</keyword>
<reference evidence="3 4" key="2">
    <citation type="submission" date="2018-11" db="EMBL/GenBank/DDBJ databases">
        <authorList>
            <consortium name="Pathogen Informatics"/>
        </authorList>
    </citation>
    <scope>NUCLEOTIDE SEQUENCE [LARGE SCALE GENOMIC DNA]</scope>
</reference>
<name>A0A0R3WM91_HYDTA</name>
<dbReference type="Proteomes" id="UP000274429">
    <property type="component" value="Unassembled WGS sequence"/>
</dbReference>
<feature type="chain" id="PRO_5043132906" evidence="2">
    <location>
        <begin position="25"/>
        <end position="81"/>
    </location>
</feature>
<protein>
    <submittedName>
        <fullName evidence="5">Mannosyl-glycoprotein endo-beta-N-acetylglucosaminidase</fullName>
    </submittedName>
</protein>
<evidence type="ECO:0000313" key="5">
    <source>
        <dbReference type="WBParaSite" id="TTAC_0000187901-mRNA-1"/>
    </source>
</evidence>
<dbReference type="AlphaFoldDB" id="A0A0R3WM91"/>
<evidence type="ECO:0000313" key="4">
    <source>
        <dbReference type="Proteomes" id="UP000274429"/>
    </source>
</evidence>
<evidence type="ECO:0000313" key="3">
    <source>
        <dbReference type="EMBL" id="VDM18606.1"/>
    </source>
</evidence>
<proteinExistence type="predicted"/>
<feature type="signal peptide" evidence="2">
    <location>
        <begin position="1"/>
        <end position="24"/>
    </location>
</feature>
<gene>
    <name evidence="3" type="ORF">TTAC_LOCUS1866</name>
</gene>
<evidence type="ECO:0000256" key="1">
    <source>
        <dbReference type="SAM" id="MobiDB-lite"/>
    </source>
</evidence>